<organism evidence="1 2">
    <name type="scientific">Pan troglodytes</name>
    <name type="common">Chimpanzee</name>
    <dbReference type="NCBI Taxonomy" id="9598"/>
    <lineage>
        <taxon>Eukaryota</taxon>
        <taxon>Metazoa</taxon>
        <taxon>Chordata</taxon>
        <taxon>Craniata</taxon>
        <taxon>Vertebrata</taxon>
        <taxon>Euteleostomi</taxon>
        <taxon>Mammalia</taxon>
        <taxon>Eutheria</taxon>
        <taxon>Euarchontoglires</taxon>
        <taxon>Primates</taxon>
        <taxon>Haplorrhini</taxon>
        <taxon>Catarrhini</taxon>
        <taxon>Hominidae</taxon>
        <taxon>Pan</taxon>
    </lineage>
</organism>
<name>A0A2J8LTQ3_PANTR</name>
<dbReference type="SMR" id="A0A2J8LTQ3"/>
<comment type="caution">
    <text evidence="1">The sequence shown here is derived from an EMBL/GenBank/DDBJ whole genome shotgun (WGS) entry which is preliminary data.</text>
</comment>
<sequence length="36" mass="3422">MAVLAGSLLGPTSRLAGMSISRATSNARTSTAGSGA</sequence>
<evidence type="ECO:0000313" key="2">
    <source>
        <dbReference type="Proteomes" id="UP000236370"/>
    </source>
</evidence>
<dbReference type="AlphaFoldDB" id="A0A2J8LTQ3"/>
<evidence type="ECO:0000313" key="1">
    <source>
        <dbReference type="EMBL" id="PNI50656.1"/>
    </source>
</evidence>
<protein>
    <submittedName>
        <fullName evidence="1">MRPL34 isoform 2</fullName>
    </submittedName>
</protein>
<dbReference type="EMBL" id="NBAG03000278">
    <property type="protein sequence ID" value="PNI50656.1"/>
    <property type="molecule type" value="Genomic_DNA"/>
</dbReference>
<dbReference type="Proteomes" id="UP000236370">
    <property type="component" value="Unassembled WGS sequence"/>
</dbReference>
<reference evidence="1 2" key="1">
    <citation type="submission" date="2017-12" db="EMBL/GenBank/DDBJ databases">
        <title>High-resolution comparative analysis of great ape genomes.</title>
        <authorList>
            <person name="Pollen A."/>
            <person name="Hastie A."/>
            <person name="Hormozdiari F."/>
            <person name="Dougherty M."/>
            <person name="Liu R."/>
            <person name="Chaisson M."/>
            <person name="Hoppe E."/>
            <person name="Hill C."/>
            <person name="Pang A."/>
            <person name="Hillier L."/>
            <person name="Baker C."/>
            <person name="Armstrong J."/>
            <person name="Shendure J."/>
            <person name="Paten B."/>
            <person name="Wilson R."/>
            <person name="Chao H."/>
            <person name="Schneider V."/>
            <person name="Ventura M."/>
            <person name="Kronenberg Z."/>
            <person name="Murali S."/>
            <person name="Gordon D."/>
            <person name="Cantsilieris S."/>
            <person name="Munson K."/>
            <person name="Nelson B."/>
            <person name="Raja A."/>
            <person name="Underwood J."/>
            <person name="Diekhans M."/>
            <person name="Fiddes I."/>
            <person name="Haussler D."/>
            <person name="Eichler E."/>
        </authorList>
    </citation>
    <scope>NUCLEOTIDE SEQUENCE [LARGE SCALE GENOMIC DNA]</scope>
    <source>
        <strain evidence="1">Yerkes chimp pedigree #C0471</strain>
    </source>
</reference>
<gene>
    <name evidence="1" type="ORF">CK820_G0026143</name>
</gene>
<proteinExistence type="predicted"/>
<accession>A0A2J8LTQ3</accession>